<sequence>MFFTIQVFIGLTMVAISISQRISLSPDSSKADIAAASIFAIIDRESKIDSSVESGRVLDNVKGDIELRHVSFKYPARPDVQIFQDLCLSIRAGKMVALVGESGSGKSTVIALLQRFYDPDSGEITLDGVEIKSLQLKWLRKQTGLVSQEPILFNDTIRANIAYGKGGEASESEIISSAELSNAHGFISALQQV</sequence>
<keyword evidence="3" id="KW-1133">Transmembrane helix</keyword>
<dbReference type="InterPro" id="IPR036640">
    <property type="entry name" value="ABC1_TM_sf"/>
</dbReference>
<dbReference type="Gene3D" id="1.20.1560.10">
    <property type="entry name" value="ABC transporter type 1, transmembrane domain"/>
    <property type="match status" value="1"/>
</dbReference>
<dbReference type="FunFam" id="1.20.1560.10:FF:000025">
    <property type="entry name" value="ABC transporter B family member 9"/>
    <property type="match status" value="1"/>
</dbReference>
<evidence type="ECO:0000256" key="5">
    <source>
        <dbReference type="SAM" id="SignalP"/>
    </source>
</evidence>
<evidence type="ECO:0000313" key="8">
    <source>
        <dbReference type="Proteomes" id="UP001558713"/>
    </source>
</evidence>
<keyword evidence="8" id="KW-1185">Reference proteome</keyword>
<comment type="subcellular location">
    <subcellularLocation>
        <location evidence="1">Membrane</location>
        <topology evidence="1">Multi-pass membrane protein</topology>
    </subcellularLocation>
</comment>
<keyword evidence="5" id="KW-0732">Signal</keyword>
<name>A0ABD1AZ59_CARAN</name>
<dbReference type="PANTHER" id="PTHR43394:SF18">
    <property type="entry name" value="ABC TRANSPORTER B FAMILY MEMBER 11-LIKE"/>
    <property type="match status" value="1"/>
</dbReference>
<comment type="caution">
    <text evidence="7">The sequence shown here is derived from an EMBL/GenBank/DDBJ whole genome shotgun (WGS) entry which is preliminary data.</text>
</comment>
<dbReference type="Gene3D" id="3.40.50.300">
    <property type="entry name" value="P-loop containing nucleotide triphosphate hydrolases"/>
    <property type="match status" value="1"/>
</dbReference>
<keyword evidence="2" id="KW-0812">Transmembrane</keyword>
<accession>A0ABD1AZ59</accession>
<reference evidence="7 8" key="1">
    <citation type="submission" date="2024-04" db="EMBL/GenBank/DDBJ databases">
        <title>Genome assembly C_amara_ONT_v2.</title>
        <authorList>
            <person name="Yant L."/>
            <person name="Moore C."/>
            <person name="Slenker M."/>
        </authorList>
    </citation>
    <scope>NUCLEOTIDE SEQUENCE [LARGE SCALE GENOMIC DNA]</scope>
    <source>
        <tissue evidence="7">Leaf</tissue>
    </source>
</reference>
<evidence type="ECO:0000259" key="6">
    <source>
        <dbReference type="Pfam" id="PF00005"/>
    </source>
</evidence>
<dbReference type="Proteomes" id="UP001558713">
    <property type="component" value="Unassembled WGS sequence"/>
</dbReference>
<organism evidence="7 8">
    <name type="scientific">Cardamine amara subsp. amara</name>
    <dbReference type="NCBI Taxonomy" id="228776"/>
    <lineage>
        <taxon>Eukaryota</taxon>
        <taxon>Viridiplantae</taxon>
        <taxon>Streptophyta</taxon>
        <taxon>Embryophyta</taxon>
        <taxon>Tracheophyta</taxon>
        <taxon>Spermatophyta</taxon>
        <taxon>Magnoliopsida</taxon>
        <taxon>eudicotyledons</taxon>
        <taxon>Gunneridae</taxon>
        <taxon>Pentapetalae</taxon>
        <taxon>rosids</taxon>
        <taxon>malvids</taxon>
        <taxon>Brassicales</taxon>
        <taxon>Brassicaceae</taxon>
        <taxon>Cardamineae</taxon>
        <taxon>Cardamine</taxon>
    </lineage>
</organism>
<protein>
    <submittedName>
        <fullName evidence="7">ABC transporter B family member 4</fullName>
    </submittedName>
</protein>
<dbReference type="InterPro" id="IPR003439">
    <property type="entry name" value="ABC_transporter-like_ATP-bd"/>
</dbReference>
<feature type="domain" description="ABC transporter" evidence="6">
    <location>
        <begin position="84"/>
        <end position="169"/>
    </location>
</feature>
<dbReference type="SUPFAM" id="SSF52540">
    <property type="entry name" value="P-loop containing nucleoside triphosphate hydrolases"/>
    <property type="match status" value="1"/>
</dbReference>
<dbReference type="AlphaFoldDB" id="A0ABD1AZ59"/>
<dbReference type="Pfam" id="PF00005">
    <property type="entry name" value="ABC_tran"/>
    <property type="match status" value="1"/>
</dbReference>
<evidence type="ECO:0000256" key="4">
    <source>
        <dbReference type="ARBA" id="ARBA00023136"/>
    </source>
</evidence>
<dbReference type="InterPro" id="IPR039421">
    <property type="entry name" value="Type_1_exporter"/>
</dbReference>
<evidence type="ECO:0000256" key="1">
    <source>
        <dbReference type="ARBA" id="ARBA00004141"/>
    </source>
</evidence>
<dbReference type="GO" id="GO:0016020">
    <property type="term" value="C:membrane"/>
    <property type="evidence" value="ECO:0007669"/>
    <property type="project" value="UniProtKB-SubCell"/>
</dbReference>
<dbReference type="InterPro" id="IPR027417">
    <property type="entry name" value="P-loop_NTPase"/>
</dbReference>
<dbReference type="EMBL" id="JBANAX010000546">
    <property type="protein sequence ID" value="KAL1204136.1"/>
    <property type="molecule type" value="Genomic_DNA"/>
</dbReference>
<feature type="signal peptide" evidence="5">
    <location>
        <begin position="1"/>
        <end position="19"/>
    </location>
</feature>
<dbReference type="PANTHER" id="PTHR43394">
    <property type="entry name" value="ATP-DEPENDENT PERMEASE MDL1, MITOCHONDRIAL"/>
    <property type="match status" value="1"/>
</dbReference>
<dbReference type="FunFam" id="3.40.50.300:FF:003496">
    <property type="entry name" value="Cullin-associated NEDD8-dissociated protein 1"/>
    <property type="match status" value="1"/>
</dbReference>
<evidence type="ECO:0000256" key="3">
    <source>
        <dbReference type="ARBA" id="ARBA00022989"/>
    </source>
</evidence>
<evidence type="ECO:0000256" key="2">
    <source>
        <dbReference type="ARBA" id="ARBA00022692"/>
    </source>
</evidence>
<feature type="chain" id="PRO_5044773723" evidence="5">
    <location>
        <begin position="20"/>
        <end position="193"/>
    </location>
</feature>
<proteinExistence type="predicted"/>
<gene>
    <name evidence="7" type="ORF">V5N11_026633</name>
</gene>
<evidence type="ECO:0000313" key="7">
    <source>
        <dbReference type="EMBL" id="KAL1204136.1"/>
    </source>
</evidence>
<keyword evidence="4" id="KW-0472">Membrane</keyword>